<dbReference type="Pfam" id="PF10317">
    <property type="entry name" value="7TM_GPCR_Srd"/>
    <property type="match status" value="1"/>
</dbReference>
<evidence type="ECO:0000313" key="2">
    <source>
        <dbReference type="Proteomes" id="UP000005239"/>
    </source>
</evidence>
<gene>
    <name evidence="1" type="primary">WBGene00279602</name>
</gene>
<keyword evidence="2" id="KW-1185">Reference proteome</keyword>
<organism evidence="1 2">
    <name type="scientific">Pristionchus pacificus</name>
    <name type="common">Parasitic nematode worm</name>
    <dbReference type="NCBI Taxonomy" id="54126"/>
    <lineage>
        <taxon>Eukaryota</taxon>
        <taxon>Metazoa</taxon>
        <taxon>Ecdysozoa</taxon>
        <taxon>Nematoda</taxon>
        <taxon>Chromadorea</taxon>
        <taxon>Rhabditida</taxon>
        <taxon>Rhabditina</taxon>
        <taxon>Diplogasteromorpha</taxon>
        <taxon>Diplogasteroidea</taxon>
        <taxon>Neodiplogasteridae</taxon>
        <taxon>Pristionchus</taxon>
    </lineage>
</organism>
<reference evidence="2" key="1">
    <citation type="journal article" date="2008" name="Nat. Genet.">
        <title>The Pristionchus pacificus genome provides a unique perspective on nematode lifestyle and parasitism.</title>
        <authorList>
            <person name="Dieterich C."/>
            <person name="Clifton S.W."/>
            <person name="Schuster L.N."/>
            <person name="Chinwalla A."/>
            <person name="Delehaunty K."/>
            <person name="Dinkelacker I."/>
            <person name="Fulton L."/>
            <person name="Fulton R."/>
            <person name="Godfrey J."/>
            <person name="Minx P."/>
            <person name="Mitreva M."/>
            <person name="Roeseler W."/>
            <person name="Tian H."/>
            <person name="Witte H."/>
            <person name="Yang S.P."/>
            <person name="Wilson R.K."/>
            <person name="Sommer R.J."/>
        </authorList>
    </citation>
    <scope>NUCLEOTIDE SEQUENCE [LARGE SCALE GENOMIC DNA]</scope>
    <source>
        <strain evidence="2">PS312</strain>
    </source>
</reference>
<reference evidence="1" key="2">
    <citation type="submission" date="2022-06" db="UniProtKB">
        <authorList>
            <consortium name="EnsemblMetazoa"/>
        </authorList>
    </citation>
    <scope>IDENTIFICATION</scope>
    <source>
        <strain evidence="1">PS312</strain>
    </source>
</reference>
<name>A0A2A6CL64_PRIPA</name>
<proteinExistence type="predicted"/>
<accession>A0A8R1UUW3</accession>
<dbReference type="Proteomes" id="UP000005239">
    <property type="component" value="Unassembled WGS sequence"/>
</dbReference>
<evidence type="ECO:0000313" key="1">
    <source>
        <dbReference type="EnsemblMetazoa" id="PPA41233.1"/>
    </source>
</evidence>
<dbReference type="AlphaFoldDB" id="A0A2A6CL64"/>
<sequence>MILRLHCGSPIVVTLFHEKWIFPEKMAFTHIVYIPLLVSGFVANILLLTAVARGTPSTLKTYPILIIYCALNDLIDIIADVAAFERYFFENFPHILEMIIPD</sequence>
<dbReference type="InterPro" id="IPR019421">
    <property type="entry name" value="7TM_GPCR_serpentine_rcpt_Srd"/>
</dbReference>
<dbReference type="EnsemblMetazoa" id="PPA41233.1">
    <property type="protein sequence ID" value="PPA41233.1"/>
    <property type="gene ID" value="WBGene00279602"/>
</dbReference>
<accession>A0A2A6CL64</accession>
<protein>
    <submittedName>
        <fullName evidence="1">G protein-coupled receptor</fullName>
    </submittedName>
</protein>